<evidence type="ECO:0000256" key="2">
    <source>
        <dbReference type="ARBA" id="ARBA00022723"/>
    </source>
</evidence>
<dbReference type="PROSITE" id="PS00758">
    <property type="entry name" value="ARGE_DAPE_CPG2_1"/>
    <property type="match status" value="1"/>
</dbReference>
<dbReference type="STRING" id="1499967.U27_01696"/>
<dbReference type="InterPro" id="IPR050072">
    <property type="entry name" value="Peptidase_M20A"/>
</dbReference>
<gene>
    <name evidence="7" type="ORF">U27_01696</name>
</gene>
<dbReference type="Gene3D" id="3.40.630.10">
    <property type="entry name" value="Zn peptidases"/>
    <property type="match status" value="1"/>
</dbReference>
<dbReference type="Pfam" id="PF01546">
    <property type="entry name" value="Peptidase_M20"/>
    <property type="match status" value="1"/>
</dbReference>
<name>A0A0S6W9E5_VECG1</name>
<dbReference type="AlphaFoldDB" id="A0A0S6W9E5"/>
<evidence type="ECO:0000259" key="6">
    <source>
        <dbReference type="Pfam" id="PF07687"/>
    </source>
</evidence>
<evidence type="ECO:0000256" key="4">
    <source>
        <dbReference type="ARBA" id="ARBA00022833"/>
    </source>
</evidence>
<keyword evidence="4" id="KW-0862">Zinc</keyword>
<dbReference type="InterPro" id="IPR002933">
    <property type="entry name" value="Peptidase_M20"/>
</dbReference>
<accession>A0A0S6W9E5</accession>
<dbReference type="PANTHER" id="PTHR43808">
    <property type="entry name" value="ACETYLORNITHINE DEACETYLASE"/>
    <property type="match status" value="1"/>
</dbReference>
<dbReference type="SUPFAM" id="SSF55031">
    <property type="entry name" value="Bacterial exopeptidase dimerisation domain"/>
    <property type="match status" value="1"/>
</dbReference>
<keyword evidence="3" id="KW-0378">Hydrolase</keyword>
<dbReference type="Proteomes" id="UP000030661">
    <property type="component" value="Unassembled WGS sequence"/>
</dbReference>
<dbReference type="CDD" id="cd03885">
    <property type="entry name" value="M20_CPDG2"/>
    <property type="match status" value="1"/>
</dbReference>
<evidence type="ECO:0000256" key="1">
    <source>
        <dbReference type="ARBA" id="ARBA00001947"/>
    </source>
</evidence>
<dbReference type="InterPro" id="IPR036264">
    <property type="entry name" value="Bact_exopeptidase_dim_dom"/>
</dbReference>
<sequence>MKQQLFDYINTQRRHMLTLLEKLVLIQSGSYNKPGVDQVVRLIQDVLAADDIAVREIPQENYGAILIASSRAAGEKNNILLIGHTDTVFPQNTNFNWWREDHEKAYGPGVIDMKGGLVTGIYALKALKHVGLLDRIPIRFIFNPDEEIGSPCSRDIIVAEARKSVMAFVLECGGLDGQVVTGRKGYIGVKLEVFGKAGHAAFITENKASAIVALAHKILALEALNGQFDGVTVNVGRISGGIGSNTVPEYAVADVDVRFSTTAGAEFFEKQRSALARQTNVPGTSTRLEMIRSRPPMEQSKGNRALFRMVAEQARELHVPIQEEFRQGVSDANIVALEGTPVLDGLGPIGSLDHSDQEFMITESLFQRTQLLAWSLLEGWQRYQAGTLW</sequence>
<evidence type="ECO:0000313" key="7">
    <source>
        <dbReference type="EMBL" id="GAK54865.1"/>
    </source>
</evidence>
<dbReference type="HOGENOM" id="CLU_021802_7_0_0"/>
<dbReference type="EMBL" id="DF820463">
    <property type="protein sequence ID" value="GAK54865.1"/>
    <property type="molecule type" value="Genomic_DNA"/>
</dbReference>
<dbReference type="Gene3D" id="3.30.70.360">
    <property type="match status" value="1"/>
</dbReference>
<organism evidence="7">
    <name type="scientific">Vecturithrix granuli</name>
    <dbReference type="NCBI Taxonomy" id="1499967"/>
    <lineage>
        <taxon>Bacteria</taxon>
        <taxon>Candidatus Moduliflexota</taxon>
        <taxon>Candidatus Vecturitrichia</taxon>
        <taxon>Candidatus Vecturitrichales</taxon>
        <taxon>Candidatus Vecturitrichaceae</taxon>
        <taxon>Candidatus Vecturithrix</taxon>
    </lineage>
</organism>
<dbReference type="InterPro" id="IPR001261">
    <property type="entry name" value="ArgE/DapE_CS"/>
</dbReference>
<dbReference type="Pfam" id="PF07687">
    <property type="entry name" value="M20_dimer"/>
    <property type="match status" value="1"/>
</dbReference>
<dbReference type="InterPro" id="IPR017150">
    <property type="entry name" value="Pept_M20_glutamate_carboxypep"/>
</dbReference>
<dbReference type="PANTHER" id="PTHR43808:SF9">
    <property type="entry name" value="BLL0789 PROTEIN"/>
    <property type="match status" value="1"/>
</dbReference>
<dbReference type="PIRSF" id="PIRSF037238">
    <property type="entry name" value="Carboxypeptidase_G2"/>
    <property type="match status" value="1"/>
</dbReference>
<proteinExistence type="predicted"/>
<evidence type="ECO:0000256" key="5">
    <source>
        <dbReference type="PIRSR" id="PIRSR037238-1"/>
    </source>
</evidence>
<dbReference type="eggNOG" id="COG0624">
    <property type="taxonomic scope" value="Bacteria"/>
</dbReference>
<feature type="active site" description="Proton acceptor" evidence="5">
    <location>
        <position position="146"/>
    </location>
</feature>
<feature type="domain" description="Peptidase M20 dimerisation" evidence="6">
    <location>
        <begin position="181"/>
        <end position="279"/>
    </location>
</feature>
<dbReference type="GO" id="GO:0046872">
    <property type="term" value="F:metal ion binding"/>
    <property type="evidence" value="ECO:0007669"/>
    <property type="project" value="UniProtKB-KW"/>
</dbReference>
<evidence type="ECO:0000256" key="3">
    <source>
        <dbReference type="ARBA" id="ARBA00022801"/>
    </source>
</evidence>
<keyword evidence="8" id="KW-1185">Reference proteome</keyword>
<reference evidence="7" key="1">
    <citation type="journal article" date="2015" name="PeerJ">
        <title>First genomic representation of candidate bacterial phylum KSB3 points to enhanced environmental sensing as a trigger of wastewater bulking.</title>
        <authorList>
            <person name="Sekiguchi Y."/>
            <person name="Ohashi A."/>
            <person name="Parks D.H."/>
            <person name="Yamauchi T."/>
            <person name="Tyson G.W."/>
            <person name="Hugenholtz P."/>
        </authorList>
    </citation>
    <scope>NUCLEOTIDE SEQUENCE [LARGE SCALE GENOMIC DNA]</scope>
</reference>
<dbReference type="SUPFAM" id="SSF53187">
    <property type="entry name" value="Zn-dependent exopeptidases"/>
    <property type="match status" value="1"/>
</dbReference>
<protein>
    <submittedName>
        <fullName evidence="7">Peptidase M20</fullName>
    </submittedName>
</protein>
<keyword evidence="2" id="KW-0479">Metal-binding</keyword>
<comment type="cofactor">
    <cofactor evidence="1">
        <name>Zn(2+)</name>
        <dbReference type="ChEBI" id="CHEBI:29105"/>
    </cofactor>
</comment>
<evidence type="ECO:0000313" key="8">
    <source>
        <dbReference type="Proteomes" id="UP000030661"/>
    </source>
</evidence>
<dbReference type="GO" id="GO:0016787">
    <property type="term" value="F:hydrolase activity"/>
    <property type="evidence" value="ECO:0007669"/>
    <property type="project" value="UniProtKB-KW"/>
</dbReference>
<dbReference type="InterPro" id="IPR011650">
    <property type="entry name" value="Peptidase_M20_dimer"/>
</dbReference>
<feature type="active site" evidence="5">
    <location>
        <position position="86"/>
    </location>
</feature>